<comment type="function">
    <text evidence="9">Plays an essential role in type IV pili and type II pseudopili formation by proteolytically removing the leader sequence from substrate proteins and subsequently monomethylating the alpha-amino group of the newly exposed N-terminal phenylalanine.</text>
</comment>
<keyword evidence="5 9" id="KW-0812">Transmembrane</keyword>
<dbReference type="InterPro" id="IPR010627">
    <property type="entry name" value="Prepilin_pept_A24_N"/>
</dbReference>
<evidence type="ECO:0000256" key="2">
    <source>
        <dbReference type="ARBA" id="ARBA00005801"/>
    </source>
</evidence>
<keyword evidence="14" id="KW-1185">Reference proteome</keyword>
<dbReference type="PANTHER" id="PTHR30487">
    <property type="entry name" value="TYPE 4 PREPILIN-LIKE PROTEINS LEADER PEPTIDE-PROCESSING ENZYME"/>
    <property type="match status" value="1"/>
</dbReference>
<dbReference type="Gene3D" id="1.20.120.1220">
    <property type="match status" value="1"/>
</dbReference>
<proteinExistence type="inferred from homology"/>
<dbReference type="Pfam" id="PF06750">
    <property type="entry name" value="A24_N_bact"/>
    <property type="match status" value="1"/>
</dbReference>
<dbReference type="InterPro" id="IPR050882">
    <property type="entry name" value="Prepilin_peptidase/N-MTase"/>
</dbReference>
<dbReference type="PANTHER" id="PTHR30487:SF0">
    <property type="entry name" value="PREPILIN LEADER PEPTIDASE_N-METHYLTRANSFERASE-RELATED"/>
    <property type="match status" value="1"/>
</dbReference>
<feature type="domain" description="Prepilin type IV endopeptidase peptidase" evidence="11">
    <location>
        <begin position="107"/>
        <end position="216"/>
    </location>
</feature>
<keyword evidence="9" id="KW-0489">Methyltransferase</keyword>
<keyword evidence="3" id="KW-1003">Cell membrane</keyword>
<evidence type="ECO:0000259" key="12">
    <source>
        <dbReference type="Pfam" id="PF06750"/>
    </source>
</evidence>
<evidence type="ECO:0000256" key="3">
    <source>
        <dbReference type="ARBA" id="ARBA00022475"/>
    </source>
</evidence>
<keyword evidence="7 10" id="KW-0472">Membrane</keyword>
<sequence>MPPIYYLALGFAFTLGACIGSFLNVCIYRIPAGESIVSPPSRCPNCGAGIRWYQNIPILSYLLLGGKCASCKVRISPRYPLVEALTGLLFVLVLYYFGISWATPVYWLFVATLVVITFIDLDHQIIPDVISLPGIPIGFACSFAIPWISWSDSLLGILIGGGSLFLVAFVYELLTKKEGMGGGDIKLLAMLGAFLGWKAVLPIIFISSLLGSLVGVPVMLLKKADSKLAIPFGPFLAAGALIFLFWGRAIIHWYLSFFVT</sequence>
<keyword evidence="6 10" id="KW-1133">Transmembrane helix</keyword>
<evidence type="ECO:0000256" key="10">
    <source>
        <dbReference type="SAM" id="Phobius"/>
    </source>
</evidence>
<feature type="transmembrane region" description="Helical" evidence="10">
    <location>
        <begin position="154"/>
        <end position="174"/>
    </location>
</feature>
<organism evidence="13 14">
    <name type="scientific">Desulfuromonas versatilis</name>
    <dbReference type="NCBI Taxonomy" id="2802975"/>
    <lineage>
        <taxon>Bacteria</taxon>
        <taxon>Pseudomonadati</taxon>
        <taxon>Thermodesulfobacteriota</taxon>
        <taxon>Desulfuromonadia</taxon>
        <taxon>Desulfuromonadales</taxon>
        <taxon>Desulfuromonadaceae</taxon>
        <taxon>Desulfuromonas</taxon>
    </lineage>
</organism>
<comment type="catalytic activity">
    <reaction evidence="9">
        <text>Typically cleaves a -Gly-|-Phe- bond to release an N-terminal, basic peptide of 5-8 residues from type IV prepilin, and then N-methylates the new N-terminal amino group, the methyl donor being S-adenosyl-L-methionine.</text>
        <dbReference type="EC" id="3.4.23.43"/>
    </reaction>
</comment>
<keyword evidence="9" id="KW-0645">Protease</keyword>
<evidence type="ECO:0000256" key="6">
    <source>
        <dbReference type="ARBA" id="ARBA00022989"/>
    </source>
</evidence>
<feature type="domain" description="Prepilin peptidase A24 N-terminal" evidence="12">
    <location>
        <begin position="15"/>
        <end position="97"/>
    </location>
</feature>
<dbReference type="Pfam" id="PF01478">
    <property type="entry name" value="Peptidase_A24"/>
    <property type="match status" value="1"/>
</dbReference>
<dbReference type="RefSeq" id="WP_221252131.1">
    <property type="nucleotide sequence ID" value="NZ_AP024355.1"/>
</dbReference>
<evidence type="ECO:0000313" key="13">
    <source>
        <dbReference type="EMBL" id="BCR04677.1"/>
    </source>
</evidence>
<evidence type="ECO:0000259" key="11">
    <source>
        <dbReference type="Pfam" id="PF01478"/>
    </source>
</evidence>
<evidence type="ECO:0000256" key="5">
    <source>
        <dbReference type="ARBA" id="ARBA00022692"/>
    </source>
</evidence>
<keyword evidence="9" id="KW-0378">Hydrolase</keyword>
<dbReference type="InterPro" id="IPR014032">
    <property type="entry name" value="Peptidase_A24A_bac"/>
</dbReference>
<protein>
    <recommendedName>
        <fullName evidence="9">Prepilin leader peptidase/N-methyltransferase</fullName>
        <ecNumber evidence="9">2.1.1.-</ecNumber>
        <ecNumber evidence="9">3.4.23.43</ecNumber>
    </recommendedName>
</protein>
<keyword evidence="4" id="KW-0997">Cell inner membrane</keyword>
<accession>A0ABM8HVG4</accession>
<comment type="similarity">
    <text evidence="2 8">Belongs to the peptidase A24 family.</text>
</comment>
<evidence type="ECO:0000256" key="1">
    <source>
        <dbReference type="ARBA" id="ARBA00004429"/>
    </source>
</evidence>
<dbReference type="EC" id="3.4.23.43" evidence="9"/>
<evidence type="ECO:0000256" key="8">
    <source>
        <dbReference type="RuleBase" id="RU003793"/>
    </source>
</evidence>
<dbReference type="InterPro" id="IPR000045">
    <property type="entry name" value="Prepilin_IV_endopep_pep"/>
</dbReference>
<evidence type="ECO:0000256" key="9">
    <source>
        <dbReference type="RuleBase" id="RU003794"/>
    </source>
</evidence>
<feature type="transmembrane region" description="Helical" evidence="10">
    <location>
        <begin position="81"/>
        <end position="99"/>
    </location>
</feature>
<comment type="subcellular location">
    <subcellularLocation>
        <location evidence="1">Cell inner membrane</location>
        <topology evidence="1">Multi-pass membrane protein</topology>
    </subcellularLocation>
    <subcellularLocation>
        <location evidence="9">Cell membrane</location>
        <topology evidence="9">Multi-pass membrane protein</topology>
    </subcellularLocation>
</comment>
<reference evidence="13 14" key="2">
    <citation type="journal article" date="2021" name="Int. J. Syst. Evol. Microbiol.">
        <title>Isolation and Polyphasic Characterization of Desulfuromonas versatilis sp. Nov., an Electrogenic Bacteria Capable of Versatile Metabolism Isolated from a Graphene Oxide-Reducing Enrichment Culture.</title>
        <authorList>
            <person name="Xie L."/>
            <person name="Yoshida N."/>
            <person name="Ishii S."/>
            <person name="Meng L."/>
        </authorList>
    </citation>
    <scope>NUCLEOTIDE SEQUENCE [LARGE SCALE GENOMIC DNA]</scope>
    <source>
        <strain evidence="13 14">NIT-T3</strain>
    </source>
</reference>
<feature type="transmembrane region" description="Helical" evidence="10">
    <location>
        <begin position="232"/>
        <end position="255"/>
    </location>
</feature>
<gene>
    <name evidence="13" type="primary">pilD</name>
    <name evidence="13" type="ORF">DESUT3_17460</name>
</gene>
<evidence type="ECO:0000313" key="14">
    <source>
        <dbReference type="Proteomes" id="UP001319827"/>
    </source>
</evidence>
<reference evidence="13 14" key="1">
    <citation type="journal article" date="2016" name="C (Basel)">
        <title>Selective Growth of and Electricity Production by Marine Exoelectrogenic Bacteria in Self-Aggregated Hydrogel of Microbially Reduced Graphene Oxide.</title>
        <authorList>
            <person name="Yoshida N."/>
            <person name="Goto Y."/>
            <person name="Miyata Y."/>
        </authorList>
    </citation>
    <scope>NUCLEOTIDE SEQUENCE [LARGE SCALE GENOMIC DNA]</scope>
    <source>
        <strain evidence="13 14">NIT-T3</strain>
    </source>
</reference>
<keyword evidence="9" id="KW-0511">Multifunctional enzyme</keyword>
<feature type="transmembrane region" description="Helical" evidence="10">
    <location>
        <begin position="6"/>
        <end position="28"/>
    </location>
</feature>
<dbReference type="PRINTS" id="PR00864">
    <property type="entry name" value="PREPILNPTASE"/>
</dbReference>
<feature type="transmembrane region" description="Helical" evidence="10">
    <location>
        <begin position="195"/>
        <end position="220"/>
    </location>
</feature>
<dbReference type="Proteomes" id="UP001319827">
    <property type="component" value="Chromosome"/>
</dbReference>
<evidence type="ECO:0000256" key="4">
    <source>
        <dbReference type="ARBA" id="ARBA00022519"/>
    </source>
</evidence>
<dbReference type="EC" id="2.1.1.-" evidence="9"/>
<keyword evidence="9" id="KW-0808">Transferase</keyword>
<dbReference type="EMBL" id="AP024355">
    <property type="protein sequence ID" value="BCR04677.1"/>
    <property type="molecule type" value="Genomic_DNA"/>
</dbReference>
<evidence type="ECO:0000256" key="7">
    <source>
        <dbReference type="ARBA" id="ARBA00023136"/>
    </source>
</evidence>
<name>A0ABM8HVG4_9BACT</name>
<feature type="transmembrane region" description="Helical" evidence="10">
    <location>
        <begin position="129"/>
        <end position="148"/>
    </location>
</feature>